<sequence length="134" mass="14589">MMKSFKKMMPLMLLVMAVALIVQVGSAFAATSKNYNVLKPDGTISTWANSYAVKPASVASDGETVTLAFNDTVYIQSLTIVDGSTSTTYYGTIVGSTRVFTFTVDDFSVNTQAKLHVVVPGVYDTVHDIQFKWL</sequence>
<dbReference type="GO" id="GO:0030313">
    <property type="term" value="C:cell envelope"/>
    <property type="evidence" value="ECO:0007669"/>
    <property type="project" value="UniProtKB-SubCell"/>
</dbReference>
<feature type="domain" description="NEAT" evidence="4">
    <location>
        <begin position="34"/>
        <end position="132"/>
    </location>
</feature>
<name>A0A1B2DIF1_9BACL</name>
<gene>
    <name evidence="5" type="ORF">BBD42_13925</name>
</gene>
<evidence type="ECO:0000313" key="5">
    <source>
        <dbReference type="EMBL" id="ANY67445.1"/>
    </source>
</evidence>
<feature type="chain" id="PRO_5008534897" description="NEAT domain-containing protein" evidence="3">
    <location>
        <begin position="30"/>
        <end position="134"/>
    </location>
</feature>
<evidence type="ECO:0000256" key="3">
    <source>
        <dbReference type="SAM" id="SignalP"/>
    </source>
</evidence>
<organism evidence="5">
    <name type="scientific">Paenibacillus sp. BIHB 4019</name>
    <dbReference type="NCBI Taxonomy" id="1870819"/>
    <lineage>
        <taxon>Bacteria</taxon>
        <taxon>Bacillati</taxon>
        <taxon>Bacillota</taxon>
        <taxon>Bacilli</taxon>
        <taxon>Bacillales</taxon>
        <taxon>Paenibacillaceae</taxon>
        <taxon>Paenibacillus</taxon>
    </lineage>
</organism>
<dbReference type="InterPro" id="IPR006635">
    <property type="entry name" value="NEAT_dom"/>
</dbReference>
<evidence type="ECO:0000259" key="4">
    <source>
        <dbReference type="Pfam" id="PF05031"/>
    </source>
</evidence>
<accession>A0A1B2DIF1</accession>
<dbReference type="CDD" id="cd06920">
    <property type="entry name" value="NEAT"/>
    <property type="match status" value="1"/>
</dbReference>
<dbReference type="Gene3D" id="2.60.40.1850">
    <property type="match status" value="1"/>
</dbReference>
<feature type="signal peptide" evidence="3">
    <location>
        <begin position="1"/>
        <end position="29"/>
    </location>
</feature>
<dbReference type="AlphaFoldDB" id="A0A1B2DIF1"/>
<evidence type="ECO:0000256" key="1">
    <source>
        <dbReference type="ARBA" id="ARBA00004196"/>
    </source>
</evidence>
<keyword evidence="2 3" id="KW-0732">Signal</keyword>
<protein>
    <recommendedName>
        <fullName evidence="4">NEAT domain-containing protein</fullName>
    </recommendedName>
</protein>
<dbReference type="RefSeq" id="WP_099518645.1">
    <property type="nucleotide sequence ID" value="NZ_CP016808.1"/>
</dbReference>
<dbReference type="SUPFAM" id="SSF158911">
    <property type="entry name" value="NEAT domain-like"/>
    <property type="match status" value="1"/>
</dbReference>
<reference evidence="5" key="1">
    <citation type="submission" date="2016-08" db="EMBL/GenBank/DDBJ databases">
        <title>Complete Genome Seqeunce of Paenibacillus sp. BIHB 4019 from tea rhizoplane.</title>
        <authorList>
            <person name="Thakur R."/>
            <person name="Swarnkar M.K."/>
            <person name="Gulati A."/>
        </authorList>
    </citation>
    <scope>NUCLEOTIDE SEQUENCE [LARGE SCALE GENOMIC DNA]</scope>
    <source>
        <strain evidence="5">BIHB4019</strain>
    </source>
</reference>
<evidence type="ECO:0000256" key="2">
    <source>
        <dbReference type="ARBA" id="ARBA00022729"/>
    </source>
</evidence>
<comment type="subcellular location">
    <subcellularLocation>
        <location evidence="1">Cell envelope</location>
    </subcellularLocation>
</comment>
<dbReference type="Pfam" id="PF05031">
    <property type="entry name" value="NEAT"/>
    <property type="match status" value="1"/>
</dbReference>
<proteinExistence type="predicted"/>
<dbReference type="InterPro" id="IPR037250">
    <property type="entry name" value="NEAT_dom_sf"/>
</dbReference>
<dbReference type="EMBL" id="CP016808">
    <property type="protein sequence ID" value="ANY67445.1"/>
    <property type="molecule type" value="Genomic_DNA"/>
</dbReference>